<protein>
    <submittedName>
        <fullName evidence="1">Uncharacterized protein</fullName>
    </submittedName>
</protein>
<dbReference type="Gene3D" id="3.40.50.11350">
    <property type="match status" value="1"/>
</dbReference>
<accession>A0A9X5GT24</accession>
<proteinExistence type="predicted"/>
<dbReference type="OrthoDB" id="9797950at2"/>
<organism evidence="1 2">
    <name type="scientific">Parablautia muri</name>
    <dbReference type="NCBI Taxonomy" id="2320879"/>
    <lineage>
        <taxon>Bacteria</taxon>
        <taxon>Bacillati</taxon>
        <taxon>Bacillota</taxon>
        <taxon>Clostridia</taxon>
        <taxon>Lachnospirales</taxon>
        <taxon>Lachnospiraceae</taxon>
        <taxon>Parablautia</taxon>
    </lineage>
</organism>
<dbReference type="EMBL" id="QZDT01000009">
    <property type="protein sequence ID" value="NBJ92532.1"/>
    <property type="molecule type" value="Genomic_DNA"/>
</dbReference>
<dbReference type="RefSeq" id="WP_160559625.1">
    <property type="nucleotide sequence ID" value="NZ_QZDT01000009.1"/>
</dbReference>
<comment type="caution">
    <text evidence="1">The sequence shown here is derived from an EMBL/GenBank/DDBJ whole genome shotgun (WGS) entry which is preliminary data.</text>
</comment>
<reference evidence="1" key="1">
    <citation type="submission" date="2018-09" db="EMBL/GenBank/DDBJ databases">
        <title>Murine metabolic-syndrome-specific gut microbial biobank.</title>
        <authorList>
            <person name="Liu C."/>
        </authorList>
    </citation>
    <scope>NUCLEOTIDE SEQUENCE</scope>
    <source>
        <strain evidence="1">D42-62</strain>
    </source>
</reference>
<evidence type="ECO:0000313" key="1">
    <source>
        <dbReference type="EMBL" id="NBJ92532.1"/>
    </source>
</evidence>
<gene>
    <name evidence="1" type="ORF">D5281_07965</name>
</gene>
<sequence length="347" mass="40824">MKVKKVCKAIIDNLHVERKNWTNPYMLKVEGFVYPLKLWRFGTLNQDKIIYFITDVTSKRAGTFAIYLVILNDLSYAKAMNWIPIIDDTPGLLRRLAIKGKKGGNFINDIFDIQNDIPVSEVLKSQNVMFCNTARRINMMRVTNKMDESYKIRLKNFFDVDEKELAYWREFAHNNLRFKKDIQEELDNAYGTVIQGKKDILAVAVREGKMSLDEKTRKRAGEQRQPSLNEIIRICKRCFKKWNCSYIYLSCEAPETISKFQEIFSKENVLFLDRYRFSMKELKKIKSFKSGDKFYNSTSNIDNYELDYIKEMYILSKSDYLISAINCGVEAAYIMSSGFKDQYIIRK</sequence>
<dbReference type="Proteomes" id="UP001154420">
    <property type="component" value="Unassembled WGS sequence"/>
</dbReference>
<name>A0A9X5GT24_9FIRM</name>
<evidence type="ECO:0000313" key="2">
    <source>
        <dbReference type="Proteomes" id="UP001154420"/>
    </source>
</evidence>
<dbReference type="AlphaFoldDB" id="A0A9X5GT24"/>
<keyword evidence="2" id="KW-1185">Reference proteome</keyword>